<organism evidence="1 2">
    <name type="scientific">Xanthomonas phage FoX3</name>
    <dbReference type="NCBI Taxonomy" id="2723899"/>
    <lineage>
        <taxon>Viruses</taxon>
        <taxon>Duplodnaviria</taxon>
        <taxon>Heunggongvirae</taxon>
        <taxon>Uroviricota</taxon>
        <taxon>Caudoviricetes</taxon>
        <taxon>Foxunavirus</taxon>
        <taxon>Foxunavirus fox3</taxon>
    </lineage>
</organism>
<proteinExistence type="predicted"/>
<dbReference type="Proteomes" id="UP000671940">
    <property type="component" value="Segment"/>
</dbReference>
<keyword evidence="2" id="KW-1185">Reference proteome</keyword>
<protein>
    <submittedName>
        <fullName evidence="1">Uncharacterized protein</fullName>
    </submittedName>
</protein>
<evidence type="ECO:0000313" key="1">
    <source>
        <dbReference type="EMBL" id="QJB21931.1"/>
    </source>
</evidence>
<accession>A0A858NPJ5</accession>
<evidence type="ECO:0000313" key="2">
    <source>
        <dbReference type="Proteomes" id="UP000671940"/>
    </source>
</evidence>
<gene>
    <name evidence="1" type="ORF">XccvBFoX3_gp31c</name>
</gene>
<sequence length="94" mass="10465">MHERYPPGAGFFLPEGRPVTWASRGVSLPIHLAHVSAVRSVSFLPLTSAVASLAMRSAFPSVDYLPRLRAKKTPRVRGPYVPCFRYRSRLACLL</sequence>
<reference evidence="1" key="1">
    <citation type="submission" date="2020-03" db="EMBL/GenBank/DDBJ databases">
        <title>Development of an integrated pest management strategy to control Xanthomonas campestris pv. campestris using bacteriophages.</title>
        <authorList>
            <person name="Holtappels D."/>
            <person name="Lavigne R."/>
            <person name="Wagemans J."/>
        </authorList>
    </citation>
    <scope>NUCLEOTIDE SEQUENCE</scope>
</reference>
<name>A0A858NPJ5_9CAUD</name>
<dbReference type="EMBL" id="MT161383">
    <property type="protein sequence ID" value="QJB21931.1"/>
    <property type="molecule type" value="Genomic_DNA"/>
</dbReference>